<feature type="non-terminal residue" evidence="1">
    <location>
        <position position="1"/>
    </location>
</feature>
<comment type="caution">
    <text evidence="1">The sequence shown here is derived from an EMBL/GenBank/DDBJ whole genome shotgun (WGS) entry which is preliminary data.</text>
</comment>
<name>A0ABD0N5Z4_CIRMR</name>
<gene>
    <name evidence="1" type="ORF">M9458_048110</name>
</gene>
<dbReference type="AlphaFoldDB" id="A0ABD0N5Z4"/>
<dbReference type="Proteomes" id="UP001529510">
    <property type="component" value="Unassembled WGS sequence"/>
</dbReference>
<keyword evidence="2" id="KW-1185">Reference proteome</keyword>
<dbReference type="EMBL" id="JAMKFB020000024">
    <property type="protein sequence ID" value="KAL0156864.1"/>
    <property type="molecule type" value="Genomic_DNA"/>
</dbReference>
<reference evidence="1 2" key="1">
    <citation type="submission" date="2024-05" db="EMBL/GenBank/DDBJ databases">
        <title>Genome sequencing and assembly of Indian major carp, Cirrhinus mrigala (Hamilton, 1822).</title>
        <authorList>
            <person name="Mohindra V."/>
            <person name="Chowdhury L.M."/>
            <person name="Lal K."/>
            <person name="Jena J.K."/>
        </authorList>
    </citation>
    <scope>NUCLEOTIDE SEQUENCE [LARGE SCALE GENOMIC DNA]</scope>
    <source>
        <strain evidence="1">CM1030</strain>
        <tissue evidence="1">Blood</tissue>
    </source>
</reference>
<sequence length="67" mass="7177">WNYRLRLLCELNGEELAGRPEVHSDARGGAARRSCAVLHGGQRALLPCGCGCSAGQRHALSHHLSSN</sequence>
<proteinExistence type="predicted"/>
<evidence type="ECO:0000313" key="1">
    <source>
        <dbReference type="EMBL" id="KAL0156864.1"/>
    </source>
</evidence>
<feature type="non-terminal residue" evidence="1">
    <location>
        <position position="67"/>
    </location>
</feature>
<evidence type="ECO:0000313" key="2">
    <source>
        <dbReference type="Proteomes" id="UP001529510"/>
    </source>
</evidence>
<accession>A0ABD0N5Z4</accession>
<organism evidence="1 2">
    <name type="scientific">Cirrhinus mrigala</name>
    <name type="common">Mrigala</name>
    <dbReference type="NCBI Taxonomy" id="683832"/>
    <lineage>
        <taxon>Eukaryota</taxon>
        <taxon>Metazoa</taxon>
        <taxon>Chordata</taxon>
        <taxon>Craniata</taxon>
        <taxon>Vertebrata</taxon>
        <taxon>Euteleostomi</taxon>
        <taxon>Actinopterygii</taxon>
        <taxon>Neopterygii</taxon>
        <taxon>Teleostei</taxon>
        <taxon>Ostariophysi</taxon>
        <taxon>Cypriniformes</taxon>
        <taxon>Cyprinidae</taxon>
        <taxon>Labeoninae</taxon>
        <taxon>Labeonini</taxon>
        <taxon>Cirrhinus</taxon>
    </lineage>
</organism>
<protein>
    <submittedName>
        <fullName evidence="1">Uncharacterized protein</fullName>
    </submittedName>
</protein>